<feature type="transmembrane region" description="Helical" evidence="6">
    <location>
        <begin position="166"/>
        <end position="184"/>
    </location>
</feature>
<feature type="transmembrane region" description="Helical" evidence="6">
    <location>
        <begin position="134"/>
        <end position="154"/>
    </location>
</feature>
<feature type="transmembrane region" description="Helical" evidence="6">
    <location>
        <begin position="366"/>
        <end position="386"/>
    </location>
</feature>
<dbReference type="CDD" id="cd17324">
    <property type="entry name" value="MFS_NepI_like"/>
    <property type="match status" value="1"/>
</dbReference>
<feature type="transmembrane region" description="Helical" evidence="6">
    <location>
        <begin position="205"/>
        <end position="231"/>
    </location>
</feature>
<evidence type="ECO:0000256" key="4">
    <source>
        <dbReference type="ARBA" id="ARBA00022989"/>
    </source>
</evidence>
<dbReference type="Pfam" id="PF07690">
    <property type="entry name" value="MFS_1"/>
    <property type="match status" value="1"/>
</dbReference>
<dbReference type="SUPFAM" id="SSF103473">
    <property type="entry name" value="MFS general substrate transporter"/>
    <property type="match status" value="1"/>
</dbReference>
<evidence type="ECO:0000259" key="7">
    <source>
        <dbReference type="PROSITE" id="PS50850"/>
    </source>
</evidence>
<keyword evidence="2" id="KW-1003">Cell membrane</keyword>
<sequence length="396" mass="40915">MATVTAERRVVAIVTAIQFVNILDFMMVMPLGPDFARGLNIDPAHLGIVAGAYTVAGCLSGLFGAFVLDRFERRSALMVCLAGLGVGTMAASFAVDLGTLVLARVVAGLFGGPSTALALSVIADLIPEERRGRALGIVMGGFAIAAVAGVPAGLELARLGGWRLPFLAVGIAIVGIALVVRFALPAGRRQDGGAMARLHFLRRPNTALALAAVGCANMQAFLVLPATTAYLQFNLGFPREDMGLLYMIGGGLSLVGMRLAGRLVDRFGTAPINGAATLALAALMFGAFVMVPPPLPLLVLFPLFMLAMSARNVGTQTLMSRVPSPAERAGFMSLSSAVQHLAASAGAGVSSLLLTSDEAGRLTGMASLAGLAILSAALVPLLQLAIERRLRRGITR</sequence>
<dbReference type="InterPro" id="IPR020846">
    <property type="entry name" value="MFS_dom"/>
</dbReference>
<dbReference type="InterPro" id="IPR050189">
    <property type="entry name" value="MFS_Efflux_Transporters"/>
</dbReference>
<feature type="transmembrane region" description="Helical" evidence="6">
    <location>
        <begin position="75"/>
        <end position="95"/>
    </location>
</feature>
<feature type="transmembrane region" description="Helical" evidence="6">
    <location>
        <begin position="12"/>
        <end position="32"/>
    </location>
</feature>
<gene>
    <name evidence="8" type="ORF">DKG74_14430</name>
</gene>
<dbReference type="OrthoDB" id="9784658at2"/>
<name>A0A317E2H3_9PROT</name>
<feature type="transmembrane region" description="Helical" evidence="6">
    <location>
        <begin position="243"/>
        <end position="260"/>
    </location>
</feature>
<protein>
    <submittedName>
        <fullName evidence="8">MFS transporter</fullName>
    </submittedName>
</protein>
<feature type="transmembrane region" description="Helical" evidence="6">
    <location>
        <begin position="44"/>
        <end position="68"/>
    </location>
</feature>
<dbReference type="GO" id="GO:0005886">
    <property type="term" value="C:plasma membrane"/>
    <property type="evidence" value="ECO:0007669"/>
    <property type="project" value="UniProtKB-SubCell"/>
</dbReference>
<feature type="transmembrane region" description="Helical" evidence="6">
    <location>
        <begin position="101"/>
        <end position="122"/>
    </location>
</feature>
<dbReference type="RefSeq" id="WP_109906877.1">
    <property type="nucleotide sequence ID" value="NZ_QGLE01000008.1"/>
</dbReference>
<reference evidence="8 9" key="1">
    <citation type="submission" date="2018-05" db="EMBL/GenBank/DDBJ databases">
        <title>Zavarzinia sp. HR-AS.</title>
        <authorList>
            <person name="Lee Y."/>
            <person name="Jeon C.O."/>
        </authorList>
    </citation>
    <scope>NUCLEOTIDE SEQUENCE [LARGE SCALE GENOMIC DNA]</scope>
    <source>
        <strain evidence="8 9">HR-AS</strain>
    </source>
</reference>
<evidence type="ECO:0000313" key="9">
    <source>
        <dbReference type="Proteomes" id="UP000245461"/>
    </source>
</evidence>
<organism evidence="8 9">
    <name type="scientific">Zavarzinia aquatilis</name>
    <dbReference type="NCBI Taxonomy" id="2211142"/>
    <lineage>
        <taxon>Bacteria</taxon>
        <taxon>Pseudomonadati</taxon>
        <taxon>Pseudomonadota</taxon>
        <taxon>Alphaproteobacteria</taxon>
        <taxon>Rhodospirillales</taxon>
        <taxon>Zavarziniaceae</taxon>
        <taxon>Zavarzinia</taxon>
    </lineage>
</organism>
<evidence type="ECO:0000256" key="1">
    <source>
        <dbReference type="ARBA" id="ARBA00004651"/>
    </source>
</evidence>
<dbReference type="PANTHER" id="PTHR43124">
    <property type="entry name" value="PURINE EFFLUX PUMP PBUE"/>
    <property type="match status" value="1"/>
</dbReference>
<comment type="caution">
    <text evidence="8">The sequence shown here is derived from an EMBL/GenBank/DDBJ whole genome shotgun (WGS) entry which is preliminary data.</text>
</comment>
<dbReference type="PROSITE" id="PS50850">
    <property type="entry name" value="MFS"/>
    <property type="match status" value="1"/>
</dbReference>
<evidence type="ECO:0000256" key="5">
    <source>
        <dbReference type="ARBA" id="ARBA00023136"/>
    </source>
</evidence>
<dbReference type="EMBL" id="QGLE01000008">
    <property type="protein sequence ID" value="PWR21199.1"/>
    <property type="molecule type" value="Genomic_DNA"/>
</dbReference>
<dbReference type="Proteomes" id="UP000245461">
    <property type="component" value="Unassembled WGS sequence"/>
</dbReference>
<keyword evidence="5 6" id="KW-0472">Membrane</keyword>
<evidence type="ECO:0000256" key="2">
    <source>
        <dbReference type="ARBA" id="ARBA00022475"/>
    </source>
</evidence>
<evidence type="ECO:0000313" key="8">
    <source>
        <dbReference type="EMBL" id="PWR21199.1"/>
    </source>
</evidence>
<dbReference type="PANTHER" id="PTHR43124:SF3">
    <property type="entry name" value="CHLORAMPHENICOL EFFLUX PUMP RV0191"/>
    <property type="match status" value="1"/>
</dbReference>
<proteinExistence type="predicted"/>
<dbReference type="InterPro" id="IPR036259">
    <property type="entry name" value="MFS_trans_sf"/>
</dbReference>
<comment type="subcellular location">
    <subcellularLocation>
        <location evidence="1">Cell membrane</location>
        <topology evidence="1">Multi-pass membrane protein</topology>
    </subcellularLocation>
</comment>
<feature type="domain" description="Major facilitator superfamily (MFS) profile" evidence="7">
    <location>
        <begin position="10"/>
        <end position="387"/>
    </location>
</feature>
<accession>A0A317E2H3</accession>
<keyword evidence="4 6" id="KW-1133">Transmembrane helix</keyword>
<evidence type="ECO:0000256" key="3">
    <source>
        <dbReference type="ARBA" id="ARBA00022692"/>
    </source>
</evidence>
<dbReference type="Gene3D" id="1.20.1250.20">
    <property type="entry name" value="MFS general substrate transporter like domains"/>
    <property type="match status" value="1"/>
</dbReference>
<dbReference type="InterPro" id="IPR011701">
    <property type="entry name" value="MFS"/>
</dbReference>
<feature type="transmembrane region" description="Helical" evidence="6">
    <location>
        <begin position="272"/>
        <end position="291"/>
    </location>
</feature>
<dbReference type="AlphaFoldDB" id="A0A317E2H3"/>
<keyword evidence="3 6" id="KW-0812">Transmembrane</keyword>
<evidence type="ECO:0000256" key="6">
    <source>
        <dbReference type="SAM" id="Phobius"/>
    </source>
</evidence>
<dbReference type="GO" id="GO:0022857">
    <property type="term" value="F:transmembrane transporter activity"/>
    <property type="evidence" value="ECO:0007669"/>
    <property type="project" value="InterPro"/>
</dbReference>
<keyword evidence="9" id="KW-1185">Reference proteome</keyword>